<dbReference type="OrthoDB" id="9808936at2"/>
<dbReference type="GO" id="GO:0005975">
    <property type="term" value="P:carbohydrate metabolic process"/>
    <property type="evidence" value="ECO:0007669"/>
    <property type="project" value="InterPro"/>
</dbReference>
<dbReference type="InterPro" id="IPR004276">
    <property type="entry name" value="GlycoTrans_28_N"/>
</dbReference>
<dbReference type="Pfam" id="PF03033">
    <property type="entry name" value="Glyco_transf_28"/>
    <property type="match status" value="1"/>
</dbReference>
<protein>
    <recommendedName>
        <fullName evidence="1">UDP-N-acetylglucosamine--N-acetylmuramyl-(pentapeptide) pyrophosphoryl-undecaprenol N-acetylglucosamine transferase</fullName>
        <ecNumber evidence="1">2.4.1.227</ecNumber>
    </recommendedName>
    <alternativeName>
        <fullName evidence="1">Undecaprenyl-PP-MurNAc-pentapeptide-UDPGlcNAc GlcNAc transferase</fullName>
    </alternativeName>
</protein>
<dbReference type="Gene3D" id="3.40.50.2000">
    <property type="entry name" value="Glycogen Phosphorylase B"/>
    <property type="match status" value="2"/>
</dbReference>
<dbReference type="UniPathway" id="UPA00219"/>
<keyword evidence="1" id="KW-0328">Glycosyltransferase</keyword>
<evidence type="ECO:0000313" key="2">
    <source>
        <dbReference type="EMBL" id="AMB99661.1"/>
    </source>
</evidence>
<dbReference type="RefSeq" id="WP_067979852.1">
    <property type="nucleotide sequence ID" value="NZ_CP014163.1"/>
</dbReference>
<organism evidence="2 3">
    <name type="scientific">Aerococcus urinaehominis</name>
    <dbReference type="NCBI Taxonomy" id="128944"/>
    <lineage>
        <taxon>Bacteria</taxon>
        <taxon>Bacillati</taxon>
        <taxon>Bacillota</taxon>
        <taxon>Bacilli</taxon>
        <taxon>Lactobacillales</taxon>
        <taxon>Aerococcaceae</taxon>
        <taxon>Aerococcus</taxon>
    </lineage>
</organism>
<dbReference type="CDD" id="cd03785">
    <property type="entry name" value="GT28_MurG"/>
    <property type="match status" value="1"/>
</dbReference>
<feature type="binding site" evidence="1">
    <location>
        <position position="197"/>
    </location>
    <ligand>
        <name>UDP-N-acetyl-alpha-D-glucosamine</name>
        <dbReference type="ChEBI" id="CHEBI:57705"/>
    </ligand>
</feature>
<dbReference type="SUPFAM" id="SSF53756">
    <property type="entry name" value="UDP-Glycosyltransferase/glycogen phosphorylase"/>
    <property type="match status" value="1"/>
</dbReference>
<gene>
    <name evidence="1" type="primary">murG</name>
    <name evidence="2" type="ORF">AWM75_06555</name>
</gene>
<feature type="binding site" evidence="1">
    <location>
        <position position="124"/>
    </location>
    <ligand>
        <name>UDP-N-acetyl-alpha-D-glucosamine</name>
        <dbReference type="ChEBI" id="CHEBI:57705"/>
    </ligand>
</feature>
<comment type="similarity">
    <text evidence="1">Belongs to the glycosyltransferase 28 family. MurG subfamily.</text>
</comment>
<dbReference type="GO" id="GO:0009252">
    <property type="term" value="P:peptidoglycan biosynthetic process"/>
    <property type="evidence" value="ECO:0007669"/>
    <property type="project" value="UniProtKB-UniRule"/>
</dbReference>
<reference evidence="3" key="2">
    <citation type="submission" date="2016-01" db="EMBL/GenBank/DDBJ databases">
        <title>Six Aerococcus type strain genome sequencing and assembly using PacBio and Illumina Hiseq.</title>
        <authorList>
            <person name="Carkaci D."/>
            <person name="Dargis R."/>
            <person name="Nielsen X.C."/>
            <person name="Skovgaard O."/>
            <person name="Fuursted K."/>
            <person name="Christensen J.J."/>
        </authorList>
    </citation>
    <scope>NUCLEOTIDE SEQUENCE [LARGE SCALE GENOMIC DNA]</scope>
    <source>
        <strain evidence="3">CCUG42038B</strain>
    </source>
</reference>
<dbReference type="GO" id="GO:0071555">
    <property type="term" value="P:cell wall organization"/>
    <property type="evidence" value="ECO:0007669"/>
    <property type="project" value="UniProtKB-KW"/>
</dbReference>
<feature type="binding site" evidence="1">
    <location>
        <position position="297"/>
    </location>
    <ligand>
        <name>UDP-N-acetyl-alpha-D-glucosamine</name>
        <dbReference type="ChEBI" id="CHEBI:57705"/>
    </ligand>
</feature>
<dbReference type="InterPro" id="IPR007235">
    <property type="entry name" value="Glyco_trans_28_C"/>
</dbReference>
<keyword evidence="1 2" id="KW-0808">Transferase</keyword>
<comment type="caution">
    <text evidence="1">Lacks conserved residue(s) required for the propagation of feature annotation.</text>
</comment>
<dbReference type="Pfam" id="PF04101">
    <property type="entry name" value="Glyco_tran_28_C"/>
    <property type="match status" value="1"/>
</dbReference>
<reference evidence="2 3" key="1">
    <citation type="journal article" date="2016" name="Genome Announc.">
        <title>Complete Genome Sequences of Aerococcus christensenii CCUG 28831T, Aerococcus sanguinicola CCUG 43001T, Aerococcus urinae CCUG 36881T, Aerococcus urinaeequi CCUG 28094T, Aerococcus urinaehominis CCUG 42038 BT, and Aerococcus viridans CCUG 4311T.</title>
        <authorList>
            <person name="Carkaci D."/>
            <person name="Dargis R."/>
            <person name="Nielsen X.C."/>
            <person name="Skovgaard O."/>
            <person name="Fuursted K."/>
            <person name="Christensen J.J."/>
        </authorList>
    </citation>
    <scope>NUCLEOTIDE SEQUENCE [LARGE SCALE GENOMIC DNA]</scope>
    <source>
        <strain evidence="2 3">CCUG42038B</strain>
    </source>
</reference>
<keyword evidence="1" id="KW-0133">Cell shape</keyword>
<comment type="pathway">
    <text evidence="1">Cell wall biogenesis; peptidoglycan biosynthesis.</text>
</comment>
<keyword evidence="3" id="KW-1185">Reference proteome</keyword>
<evidence type="ECO:0000256" key="1">
    <source>
        <dbReference type="HAMAP-Rule" id="MF_00033"/>
    </source>
</evidence>
<comment type="catalytic activity">
    <reaction evidence="1">
        <text>Mur2Ac(oyl-L-Ala-gamma-D-Glu-L-Lys-D-Ala-D-Ala)-di-trans,octa-cis-undecaprenyl diphosphate + UDP-N-acetyl-alpha-D-glucosamine = beta-D-GlcNAc-(1-&gt;4)-Mur2Ac(oyl-L-Ala-gamma-D-Glu-L-Lys-D-Ala-D-Ala)-di-trans,octa-cis-undecaprenyl diphosphate + UDP + H(+)</text>
        <dbReference type="Rhea" id="RHEA:23192"/>
        <dbReference type="ChEBI" id="CHEBI:15378"/>
        <dbReference type="ChEBI" id="CHEBI:57705"/>
        <dbReference type="ChEBI" id="CHEBI:58223"/>
        <dbReference type="ChEBI" id="CHEBI:60032"/>
        <dbReference type="ChEBI" id="CHEBI:60033"/>
        <dbReference type="EC" id="2.4.1.227"/>
    </reaction>
</comment>
<dbReference type="NCBIfam" id="TIGR01133">
    <property type="entry name" value="murG"/>
    <property type="match status" value="1"/>
</dbReference>
<keyword evidence="1" id="KW-0472">Membrane</keyword>
<feature type="binding site" evidence="1">
    <location>
        <begin position="10"/>
        <end position="12"/>
    </location>
    <ligand>
        <name>UDP-N-acetyl-alpha-D-glucosamine</name>
        <dbReference type="ChEBI" id="CHEBI:57705"/>
    </ligand>
</feature>
<dbReference type="GO" id="GO:0008360">
    <property type="term" value="P:regulation of cell shape"/>
    <property type="evidence" value="ECO:0007669"/>
    <property type="project" value="UniProtKB-KW"/>
</dbReference>
<dbReference type="EC" id="2.4.1.227" evidence="1"/>
<dbReference type="GO" id="GO:0005886">
    <property type="term" value="C:plasma membrane"/>
    <property type="evidence" value="ECO:0007669"/>
    <property type="project" value="UniProtKB-SubCell"/>
</dbReference>
<proteinExistence type="inferred from homology"/>
<evidence type="ECO:0000313" key="3">
    <source>
        <dbReference type="Proteomes" id="UP000062260"/>
    </source>
</evidence>
<dbReference type="GO" id="GO:0050511">
    <property type="term" value="F:undecaprenyldiphospho-muramoylpentapeptide beta-N-acetylglucosaminyltransferase activity"/>
    <property type="evidence" value="ECO:0007669"/>
    <property type="project" value="UniProtKB-UniRule"/>
</dbReference>
<keyword evidence="1" id="KW-0573">Peptidoglycan synthesis</keyword>
<keyword evidence="1" id="KW-0132">Cell division</keyword>
<keyword evidence="1" id="KW-1003">Cell membrane</keyword>
<name>A0A0X8FLS6_9LACT</name>
<dbReference type="EMBL" id="CP014163">
    <property type="protein sequence ID" value="AMB99661.1"/>
    <property type="molecule type" value="Genomic_DNA"/>
</dbReference>
<dbReference type="InterPro" id="IPR006009">
    <property type="entry name" value="GlcNAc_MurG"/>
</dbReference>
<dbReference type="PANTHER" id="PTHR21015:SF22">
    <property type="entry name" value="GLYCOSYLTRANSFERASE"/>
    <property type="match status" value="1"/>
</dbReference>
<dbReference type="HAMAP" id="MF_00033">
    <property type="entry name" value="MurG"/>
    <property type="match status" value="1"/>
</dbReference>
<keyword evidence="1" id="KW-0131">Cell cycle</keyword>
<comment type="subcellular location">
    <subcellularLocation>
        <location evidence="1">Cell membrane</location>
        <topology evidence="1">Peripheral membrane protein</topology>
        <orientation evidence="1">Cytoplasmic side</orientation>
    </subcellularLocation>
</comment>
<dbReference type="GO" id="GO:0051301">
    <property type="term" value="P:cell division"/>
    <property type="evidence" value="ECO:0007669"/>
    <property type="project" value="UniProtKB-KW"/>
</dbReference>
<dbReference type="KEGG" id="auh:AWM75_06555"/>
<accession>A0A0X8FLS6</accession>
<feature type="binding site" evidence="1">
    <location>
        <position position="252"/>
    </location>
    <ligand>
        <name>UDP-N-acetyl-alpha-D-glucosamine</name>
        <dbReference type="ChEBI" id="CHEBI:57705"/>
    </ligand>
</feature>
<sequence>MRIVLSGGGTGGHIYPALALRVALLAQYPQAEFLYIGTENGLESKLVPKAGLAFQAIKIQGLRRSLSLENVRTAYYMMTSVNRSKKILKDFKPDIVVGTGGYVCAPVLYAASHMGIPTIIHEQNSVAGVTNKFLARYVDRIAICFEHARQDFAKYKHKIVFTGNPRAQEIAQIASKADLTSYGLNNDQPTLLVFGGSRGAQKINEAVLEMVPLLEERNYQCLVATGEAYYQYFKEELGNLDQFNQVSIQAYIDDMPSLMNAVDLVVCRSGATTLTEITALGLASILIPSPNVTGNHQHVNARSLSDQGAAILLDEADLTSQQLLAQIDDLMAYPDKRHQMAKKAKALGVADAGDRLVSVVAELIKSS</sequence>
<dbReference type="STRING" id="128944.AWM75_06555"/>
<dbReference type="AlphaFoldDB" id="A0A0X8FLS6"/>
<dbReference type="PANTHER" id="PTHR21015">
    <property type="entry name" value="UDP-N-ACETYLGLUCOSAMINE--N-ACETYLMURAMYL-(PENTAPEPTIDE) PYROPHOSPHORYL-UNDECAPRENOL N-ACETYLGLUCOSAMINE TRANSFERASE 1"/>
    <property type="match status" value="1"/>
</dbReference>
<keyword evidence="1" id="KW-0961">Cell wall biogenesis/degradation</keyword>
<comment type="function">
    <text evidence="1">Cell wall formation. Catalyzes the transfer of a GlcNAc subunit on undecaprenyl-pyrophosphoryl-MurNAc-pentapeptide (lipid intermediate I) to form undecaprenyl-pyrophosphoryl-MurNAc-(pentapeptide)GlcNAc (lipid intermediate II).</text>
</comment>
<dbReference type="Proteomes" id="UP000062260">
    <property type="component" value="Chromosome"/>
</dbReference>